<dbReference type="GO" id="GO:0005847">
    <property type="term" value="C:mRNA cleavage and polyadenylation specificity factor complex"/>
    <property type="evidence" value="ECO:0007669"/>
    <property type="project" value="EnsemblFungi"/>
</dbReference>
<feature type="compositionally biased region" description="Polar residues" evidence="1">
    <location>
        <begin position="197"/>
        <end position="208"/>
    </location>
</feature>
<dbReference type="RefSeq" id="XP_003682549.1">
    <property type="nucleotide sequence ID" value="XM_003682501.1"/>
</dbReference>
<dbReference type="GO" id="GO:0031126">
    <property type="term" value="P:sno(s)RNA 3'-end processing"/>
    <property type="evidence" value="ECO:0007669"/>
    <property type="project" value="EnsemblFungi"/>
</dbReference>
<dbReference type="HOGENOM" id="CLU_025953_0_0_1"/>
<dbReference type="GO" id="GO:0003682">
    <property type="term" value="F:chromatin binding"/>
    <property type="evidence" value="ECO:0007669"/>
    <property type="project" value="EnsemblFungi"/>
</dbReference>
<dbReference type="eggNOG" id="ENOG502QR0S">
    <property type="taxonomic scope" value="Eukaryota"/>
</dbReference>
<proteinExistence type="predicted"/>
<reference evidence="2 3" key="1">
    <citation type="journal article" date="2011" name="Proc. Natl. Acad. Sci. U.S.A.">
        <title>Evolutionary erosion of yeast sex chromosomes by mating-type switching accidents.</title>
        <authorList>
            <person name="Gordon J.L."/>
            <person name="Armisen D."/>
            <person name="Proux-Wera E."/>
            <person name="Oheigeartaigh S.S."/>
            <person name="Byrne K.P."/>
            <person name="Wolfe K.H."/>
        </authorList>
    </citation>
    <scope>NUCLEOTIDE SEQUENCE [LARGE SCALE GENOMIC DNA]</scope>
    <source>
        <strain evidence="3">ATCC 10662 / CBS 1146 / NBRC 0425 / NCYC 2629 / NRRL Y-866</strain>
    </source>
</reference>
<keyword evidence="3" id="KW-1185">Reference proteome</keyword>
<protein>
    <submittedName>
        <fullName evidence="2">Uncharacterized protein</fullName>
    </submittedName>
</protein>
<dbReference type="OrthoDB" id="4070347at2759"/>
<dbReference type="GO" id="GO:0030846">
    <property type="term" value="P:termination of RNA polymerase II transcription, poly(A)-coupled"/>
    <property type="evidence" value="ECO:0007669"/>
    <property type="project" value="EnsemblFungi"/>
</dbReference>
<dbReference type="FunCoup" id="G8ZXJ4">
    <property type="interactions" value="313"/>
</dbReference>
<organism evidence="2 3">
    <name type="scientific">Torulaspora delbrueckii</name>
    <name type="common">Yeast</name>
    <name type="synonym">Candida colliculosa</name>
    <dbReference type="NCBI Taxonomy" id="4950"/>
    <lineage>
        <taxon>Eukaryota</taxon>
        <taxon>Fungi</taxon>
        <taxon>Dikarya</taxon>
        <taxon>Ascomycota</taxon>
        <taxon>Saccharomycotina</taxon>
        <taxon>Saccharomycetes</taxon>
        <taxon>Saccharomycetales</taxon>
        <taxon>Saccharomycetaceae</taxon>
        <taxon>Torulaspora</taxon>
    </lineage>
</organism>
<dbReference type="GO" id="GO:0003723">
    <property type="term" value="F:RNA binding"/>
    <property type="evidence" value="ECO:0007669"/>
    <property type="project" value="EnsemblFungi"/>
</dbReference>
<dbReference type="EMBL" id="HE616747">
    <property type="protein sequence ID" value="CCE93338.1"/>
    <property type="molecule type" value="Genomic_DNA"/>
</dbReference>
<dbReference type="Proteomes" id="UP000005627">
    <property type="component" value="Chromosome 6"/>
</dbReference>
<dbReference type="GO" id="GO:1901901">
    <property type="term" value="P:regulation of protein localization to cell division site involved in cytokinesis"/>
    <property type="evidence" value="ECO:0007669"/>
    <property type="project" value="EnsemblFungi"/>
</dbReference>
<feature type="region of interest" description="Disordered" evidence="1">
    <location>
        <begin position="197"/>
        <end position="236"/>
    </location>
</feature>
<dbReference type="GO" id="GO:1903501">
    <property type="term" value="P:positive regulation of mitotic actomyosin contractile ring assembly"/>
    <property type="evidence" value="ECO:0007669"/>
    <property type="project" value="EnsemblFungi"/>
</dbReference>
<dbReference type="AlphaFoldDB" id="G8ZXJ4"/>
<dbReference type="GeneID" id="11504209"/>
<name>G8ZXJ4_TORDE</name>
<dbReference type="GO" id="GO:0005829">
    <property type="term" value="C:cytosol"/>
    <property type="evidence" value="ECO:0007669"/>
    <property type="project" value="EnsemblFungi"/>
</dbReference>
<accession>G8ZXJ4</accession>
<sequence>MSHPIPQRVDISHALQSSAIEKIRSDIKEFQQVQQLSKSQVALVDKYIESLKAASLQFCKDNEHVEKASDESITAADTQLYNGLKAMYTDYLSQLTTIRTEKGGSKGSETLDYIVEELPYLQPTDRKSYIDNLILGNKYEEQLSRSQVLLEAVVNLCVLDSTVTANLRSYMTLLKKMGFDDESLRRALPEGLMNSQSLTETATVTSKTISRKIPTDRVGTPPLKESEEKSTADDEPKKKISFSKYLKKGDVVINENGKRRLSTPTELEETKKLKNNDNINLSSILKTNGSTKKNSNSIKFVDDSLLVKVYGDGLPDEGLSVSPEKLKKILKPFKEGEPRETVLVEGYQGKACELDTEFDLSPEETDITEIKGGAIPCETLVPLKYRLNFINFSSELSKKPPREPVVIEEPIDSSKKNKGPLIVRAFGKNSLLLRKDRGGLPYRPIPEVVPIDYPSRAP</sequence>
<dbReference type="InParanoid" id="G8ZXJ4"/>
<evidence type="ECO:0000256" key="1">
    <source>
        <dbReference type="SAM" id="MobiDB-lite"/>
    </source>
</evidence>
<dbReference type="GO" id="GO:0031124">
    <property type="term" value="P:mRNA 3'-end processing"/>
    <property type="evidence" value="ECO:0007669"/>
    <property type="project" value="EnsemblFungi"/>
</dbReference>
<dbReference type="STRING" id="1076872.G8ZXJ4"/>
<dbReference type="KEGG" id="tdl:TDEL_0F05270"/>
<evidence type="ECO:0000313" key="2">
    <source>
        <dbReference type="EMBL" id="CCE93338.1"/>
    </source>
</evidence>
<evidence type="ECO:0000313" key="3">
    <source>
        <dbReference type="Proteomes" id="UP000005627"/>
    </source>
</evidence>
<feature type="compositionally biased region" description="Basic and acidic residues" evidence="1">
    <location>
        <begin position="224"/>
        <end position="236"/>
    </location>
</feature>
<gene>
    <name evidence="2" type="primary">TDEL0F05270</name>
    <name evidence="2" type="ORF">TDEL_0F05270</name>
</gene>